<dbReference type="Pfam" id="PF02325">
    <property type="entry name" value="CCB3_YggT"/>
    <property type="match status" value="1"/>
</dbReference>
<sequence>MHPVALIAGVLNLALLLYMFVLLARLILEYIPMFNRGWRPRGAGLIAAEFVYTVTDPPIKMFRRLIPPLRIGPVALDLGFTLTMIVVLILMSVSRGVGALV</sequence>
<proteinExistence type="predicted"/>
<evidence type="ECO:0000313" key="2">
    <source>
        <dbReference type="EMBL" id="MDR6867814.1"/>
    </source>
</evidence>
<dbReference type="InterPro" id="IPR003425">
    <property type="entry name" value="CCB3/YggT"/>
</dbReference>
<dbReference type="EMBL" id="JAVDUM010000010">
    <property type="protein sequence ID" value="MDR6867814.1"/>
    <property type="molecule type" value="Genomic_DNA"/>
</dbReference>
<keyword evidence="1" id="KW-0812">Transmembrane</keyword>
<keyword evidence="1" id="KW-0472">Membrane</keyword>
<evidence type="ECO:0000256" key="1">
    <source>
        <dbReference type="SAM" id="Phobius"/>
    </source>
</evidence>
<keyword evidence="3" id="KW-1185">Reference proteome</keyword>
<dbReference type="Proteomes" id="UP001259347">
    <property type="component" value="Unassembled WGS sequence"/>
</dbReference>
<accession>A0ABU1SE28</accession>
<organism evidence="2 3">
    <name type="scientific">Microbacterium resistens</name>
    <dbReference type="NCBI Taxonomy" id="156977"/>
    <lineage>
        <taxon>Bacteria</taxon>
        <taxon>Bacillati</taxon>
        <taxon>Actinomycetota</taxon>
        <taxon>Actinomycetes</taxon>
        <taxon>Micrococcales</taxon>
        <taxon>Microbacteriaceae</taxon>
        <taxon>Microbacterium</taxon>
    </lineage>
</organism>
<gene>
    <name evidence="2" type="ORF">J2Y69_002422</name>
</gene>
<comment type="caution">
    <text evidence="2">The sequence shown here is derived from an EMBL/GenBank/DDBJ whole genome shotgun (WGS) entry which is preliminary data.</text>
</comment>
<keyword evidence="1" id="KW-1133">Transmembrane helix</keyword>
<feature type="transmembrane region" description="Helical" evidence="1">
    <location>
        <begin position="6"/>
        <end position="28"/>
    </location>
</feature>
<reference evidence="2 3" key="1">
    <citation type="submission" date="2023-07" db="EMBL/GenBank/DDBJ databases">
        <title>Sorghum-associated microbial communities from plants grown in Nebraska, USA.</title>
        <authorList>
            <person name="Schachtman D."/>
        </authorList>
    </citation>
    <scope>NUCLEOTIDE SEQUENCE [LARGE SCALE GENOMIC DNA]</scope>
    <source>
        <strain evidence="2 3">2980</strain>
    </source>
</reference>
<evidence type="ECO:0000313" key="3">
    <source>
        <dbReference type="Proteomes" id="UP001259347"/>
    </source>
</evidence>
<feature type="transmembrane region" description="Helical" evidence="1">
    <location>
        <begin position="71"/>
        <end position="93"/>
    </location>
</feature>
<name>A0ABU1SE28_9MICO</name>
<protein>
    <submittedName>
        <fullName evidence="2">YggT family protein</fullName>
    </submittedName>
</protein>
<dbReference type="RefSeq" id="WP_310021013.1">
    <property type="nucleotide sequence ID" value="NZ_JAVDUM010000010.1"/>
</dbReference>